<dbReference type="STRING" id="426757.SAMN04488127_0519"/>
<gene>
    <name evidence="7" type="ORF">SAMN04488127_0519</name>
</gene>
<dbReference type="InterPro" id="IPR051677">
    <property type="entry name" value="AfsR-DnrI-RedD_regulator"/>
</dbReference>
<dbReference type="SUPFAM" id="SSF52540">
    <property type="entry name" value="P-loop containing nucleoside triphosphate hydrolases"/>
    <property type="match status" value="1"/>
</dbReference>
<dbReference type="RefSeq" id="WP_092049583.1">
    <property type="nucleotide sequence ID" value="NZ_FNZF01000001.1"/>
</dbReference>
<dbReference type="Gene3D" id="1.25.40.10">
    <property type="entry name" value="Tetratricopeptide repeat domain"/>
    <property type="match status" value="3"/>
</dbReference>
<dbReference type="Gene3D" id="1.10.10.10">
    <property type="entry name" value="Winged helix-like DNA-binding domain superfamily/Winged helix DNA-binding domain"/>
    <property type="match status" value="1"/>
</dbReference>
<dbReference type="EMBL" id="FNZF01000001">
    <property type="protein sequence ID" value="SEI80823.1"/>
    <property type="molecule type" value="Genomic_DNA"/>
</dbReference>
<organism evidence="7 8">
    <name type="scientific">Bhargavaea ginsengi</name>
    <dbReference type="NCBI Taxonomy" id="426757"/>
    <lineage>
        <taxon>Bacteria</taxon>
        <taxon>Bacillati</taxon>
        <taxon>Bacillota</taxon>
        <taxon>Bacilli</taxon>
        <taxon>Bacillales</taxon>
        <taxon>Caryophanaceae</taxon>
        <taxon>Bhargavaea</taxon>
    </lineage>
</organism>
<evidence type="ECO:0000256" key="2">
    <source>
        <dbReference type="ARBA" id="ARBA00023015"/>
    </source>
</evidence>
<dbReference type="SUPFAM" id="SSF46894">
    <property type="entry name" value="C-terminal effector domain of the bipartite response regulators"/>
    <property type="match status" value="1"/>
</dbReference>
<evidence type="ECO:0000256" key="4">
    <source>
        <dbReference type="ARBA" id="ARBA00023163"/>
    </source>
</evidence>
<dbReference type="Pfam" id="PF03704">
    <property type="entry name" value="BTAD"/>
    <property type="match status" value="1"/>
</dbReference>
<dbReference type="AlphaFoldDB" id="A0A1H6TL74"/>
<keyword evidence="4" id="KW-0804">Transcription</keyword>
<dbReference type="InterPro" id="IPR019734">
    <property type="entry name" value="TPR_rpt"/>
</dbReference>
<proteinExistence type="inferred from homology"/>
<feature type="domain" description="Bacterial transcriptional activator" evidence="6">
    <location>
        <begin position="916"/>
        <end position="1058"/>
    </location>
</feature>
<dbReference type="OrthoDB" id="1137593at2"/>
<dbReference type="GO" id="GO:0006355">
    <property type="term" value="P:regulation of DNA-templated transcription"/>
    <property type="evidence" value="ECO:0007669"/>
    <property type="project" value="InterPro"/>
</dbReference>
<dbReference type="SMART" id="SM01043">
    <property type="entry name" value="BTAD"/>
    <property type="match status" value="1"/>
</dbReference>
<dbReference type="InterPro" id="IPR005158">
    <property type="entry name" value="BTAD"/>
</dbReference>
<evidence type="ECO:0000256" key="1">
    <source>
        <dbReference type="ARBA" id="ARBA00005820"/>
    </source>
</evidence>
<comment type="similarity">
    <text evidence="1">Belongs to the AfsR/DnrI/RedD regulatory family.</text>
</comment>
<dbReference type="SUPFAM" id="SSF48452">
    <property type="entry name" value="TPR-like"/>
    <property type="match status" value="2"/>
</dbReference>
<evidence type="ECO:0000256" key="3">
    <source>
        <dbReference type="ARBA" id="ARBA00023125"/>
    </source>
</evidence>
<keyword evidence="2" id="KW-0805">Transcription regulation</keyword>
<accession>A0A1H6TL74</accession>
<keyword evidence="3" id="KW-0238">DNA-binding</keyword>
<protein>
    <submittedName>
        <fullName evidence="7">Transcriptional regulatory protein, C terminal</fullName>
    </submittedName>
</protein>
<dbReference type="InterPro" id="IPR036388">
    <property type="entry name" value="WH-like_DNA-bd_sf"/>
</dbReference>
<dbReference type="InterPro" id="IPR059106">
    <property type="entry name" value="WHD_MalT"/>
</dbReference>
<dbReference type="GO" id="GO:0000160">
    <property type="term" value="P:phosphorelay signal transduction system"/>
    <property type="evidence" value="ECO:0007669"/>
    <property type="project" value="InterPro"/>
</dbReference>
<dbReference type="PANTHER" id="PTHR35807">
    <property type="entry name" value="TRANSCRIPTIONAL REGULATOR REDD-RELATED"/>
    <property type="match status" value="1"/>
</dbReference>
<evidence type="ECO:0000313" key="8">
    <source>
        <dbReference type="Proteomes" id="UP000199200"/>
    </source>
</evidence>
<dbReference type="Proteomes" id="UP000199200">
    <property type="component" value="Unassembled WGS sequence"/>
</dbReference>
<evidence type="ECO:0000313" key="7">
    <source>
        <dbReference type="EMBL" id="SEI80823.1"/>
    </source>
</evidence>
<dbReference type="SMART" id="SM00862">
    <property type="entry name" value="Trans_reg_C"/>
    <property type="match status" value="1"/>
</dbReference>
<dbReference type="Gene3D" id="3.40.50.300">
    <property type="entry name" value="P-loop containing nucleotide triphosphate hydrolases"/>
    <property type="match status" value="1"/>
</dbReference>
<dbReference type="InterPro" id="IPR011990">
    <property type="entry name" value="TPR-like_helical_dom_sf"/>
</dbReference>
<dbReference type="PANTHER" id="PTHR35807:SF2">
    <property type="entry name" value="TRANSCRIPTIONAL ACTIVATOR DOMAIN"/>
    <property type="match status" value="1"/>
</dbReference>
<feature type="domain" description="OmpR/PhoB-type" evidence="5">
    <location>
        <begin position="830"/>
        <end position="908"/>
    </location>
</feature>
<dbReference type="InterPro" id="IPR016032">
    <property type="entry name" value="Sig_transdc_resp-reg_C-effctor"/>
</dbReference>
<evidence type="ECO:0000259" key="6">
    <source>
        <dbReference type="SMART" id="SM01043"/>
    </source>
</evidence>
<dbReference type="GO" id="GO:0003677">
    <property type="term" value="F:DNA binding"/>
    <property type="evidence" value="ECO:0007669"/>
    <property type="project" value="UniProtKB-KW"/>
</dbReference>
<name>A0A1H6TL74_9BACL</name>
<dbReference type="Pfam" id="PF25873">
    <property type="entry name" value="WHD_MalT"/>
    <property type="match status" value="1"/>
</dbReference>
<dbReference type="InterPro" id="IPR001867">
    <property type="entry name" value="OmpR/PhoB-type_DNA-bd"/>
</dbReference>
<reference evidence="8" key="1">
    <citation type="submission" date="2016-10" db="EMBL/GenBank/DDBJ databases">
        <authorList>
            <person name="Varghese N."/>
            <person name="Submissions S."/>
        </authorList>
    </citation>
    <scope>NUCLEOTIDE SEQUENCE [LARGE SCALE GENOMIC DNA]</scope>
    <source>
        <strain evidence="8">CGMCC 1.6763</strain>
    </source>
</reference>
<dbReference type="InterPro" id="IPR027417">
    <property type="entry name" value="P-loop_NTPase"/>
</dbReference>
<sequence>MSEQELIMTKLIAPVPPSSYMPRAGLNRAFRKGLDAQTMIVHGGAGYGKSSGLARFFADQSVRYSWYTVSSEDDDLLPFLRHLFRSIQLSDPAFDPEAAFGGNEPAPGRAVAGIPGAFVNELMKIREPFAIVIDDFHHVDHVFEIDYFMEKVLEFLPPQIRVVVASRMKPKWSVLPKLKLSGRLSEVGEEIFRFSRDEIEVYFEDYFGRRLDAAVADQILTLTEGWAIAVRLMADQVRDGQEREEPILKPALADLFSYLSEDVFHWMPADDQKALLEFSIFPAFSDSLIRAFYGEARAEKLDDLSRRHVFIQPLGSGSYRFHALFQQFLENKWNDIQPGRFEELQKKAARFCAERGETIQALHHAEKSGDPVFFASFLDAYAHEVVEEGKFDWLLDRLKTLPAQVKETWYGLYCHEGECFRYRAFYEKAKQSYLRCAKLAEAAGDRVMVSRANAGIAHIYLDTIQPGSAEPFLRKAIVEAENGDGTDQKAMDRLKRQYAENLVNLGKAEEAETWAADARLDATILSEGNLDVRISLRRGRLDDALGLLEQRTGNTAHLPDSHRETDLLLSFIYSLKGEAERAKEAAGKGIRGKQSAFVGAVARMRKGHAEFLEDPYDLRTPERLYLDAIGIMEELNVTRGTAEAYLGLAMLRASEGRFDEALSCAEKGLAETESVDDQWLSAIILIGISVIRARMEEWGLSGDAAEKARSLFIRSGDTFGRMASAFWMAHSAFRNGDEVRFYSDFEEFGRLLTEHGYEFFIRRRTLMAPVGMETMQAMIARAAAAESPGSAARLAEITGTETGVRYPVHNLFVRLSGPFILYRDGREVPDREWKRDKSKELLAYLCLNRDRYIPKEELLHALWADADEKSADRDFKVALNALLKVLEPDRNAREEPFFISRRKTMYRLNPESSLVTDVELFRKYAEAGIRERRAEDAKEKLEKAIYRYGGVLFGEKPATDWIRTERESHARLRLDVMERLAQSCTRLEEYDEVIGWSEKLLEADETREEAYRLLIYANYRLGRRSRAIRWFERCRDVFDRELGIEPMEPTIRMYEMVLEATETNEEFIEET</sequence>
<keyword evidence="8" id="KW-1185">Reference proteome</keyword>
<dbReference type="SMART" id="SM00028">
    <property type="entry name" value="TPR"/>
    <property type="match status" value="3"/>
</dbReference>
<evidence type="ECO:0000259" key="5">
    <source>
        <dbReference type="SMART" id="SM00862"/>
    </source>
</evidence>